<evidence type="ECO:0000313" key="2">
    <source>
        <dbReference type="EMBL" id="MDT7526320.1"/>
    </source>
</evidence>
<dbReference type="InterPro" id="IPR043968">
    <property type="entry name" value="SGNH"/>
</dbReference>
<gene>
    <name evidence="2" type="ORF">NOG12_09550</name>
</gene>
<proteinExistence type="predicted"/>
<protein>
    <recommendedName>
        <fullName evidence="1">SGNH domain-containing protein</fullName>
    </recommendedName>
</protein>
<sequence>AVTIVSPPPRAEFNVGRCLDKASRLGRDITSCSFPVSSEYQNLSVLLSNLVLSNSDKLESGTVKVVDLIPTVCPEDGICLPFENNTILYRDNGHFTINGSKYLGEKYNWYDMFFKE</sequence>
<accession>A0ABU3KXZ4</accession>
<evidence type="ECO:0000313" key="3">
    <source>
        <dbReference type="Proteomes" id="UP001305027"/>
    </source>
</evidence>
<feature type="non-terminal residue" evidence="2">
    <location>
        <position position="1"/>
    </location>
</feature>
<evidence type="ECO:0000259" key="1">
    <source>
        <dbReference type="Pfam" id="PF19040"/>
    </source>
</evidence>
<reference evidence="2 3" key="1">
    <citation type="submission" date="2022-07" db="EMBL/GenBank/DDBJ databases">
        <title>Pseudidiomarina sp. nov, a marine bacterium isolated from Pacific Ocean.</title>
        <authorList>
            <person name="Wang Y."/>
        </authorList>
    </citation>
    <scope>NUCLEOTIDE SEQUENCE [LARGE SCALE GENOMIC DNA]</scope>
    <source>
        <strain evidence="2 3">GXY010</strain>
    </source>
</reference>
<comment type="caution">
    <text evidence="2">The sequence shown here is derived from an EMBL/GenBank/DDBJ whole genome shotgun (WGS) entry which is preliminary data.</text>
</comment>
<feature type="domain" description="SGNH" evidence="1">
    <location>
        <begin position="2"/>
        <end position="106"/>
    </location>
</feature>
<organism evidence="2 3">
    <name type="scientific">Pseudidiomarina fusca</name>
    <dbReference type="NCBI Taxonomy" id="2965078"/>
    <lineage>
        <taxon>Bacteria</taxon>
        <taxon>Pseudomonadati</taxon>
        <taxon>Pseudomonadota</taxon>
        <taxon>Gammaproteobacteria</taxon>
        <taxon>Alteromonadales</taxon>
        <taxon>Idiomarinaceae</taxon>
        <taxon>Pseudidiomarina</taxon>
    </lineage>
</organism>
<dbReference type="RefSeq" id="WP_313933110.1">
    <property type="nucleotide sequence ID" value="NZ_JANFPJ010000018.1"/>
</dbReference>
<dbReference type="Proteomes" id="UP001305027">
    <property type="component" value="Unassembled WGS sequence"/>
</dbReference>
<dbReference type="Pfam" id="PF19040">
    <property type="entry name" value="SGNH"/>
    <property type="match status" value="1"/>
</dbReference>
<name>A0ABU3KXZ4_9GAMM</name>
<dbReference type="EMBL" id="JANFPJ010000018">
    <property type="protein sequence ID" value="MDT7526320.1"/>
    <property type="molecule type" value="Genomic_DNA"/>
</dbReference>
<keyword evidence="3" id="KW-1185">Reference proteome</keyword>